<dbReference type="EMBL" id="CAJMWX010000347">
    <property type="protein sequence ID" value="CAE6413727.1"/>
    <property type="molecule type" value="Genomic_DNA"/>
</dbReference>
<name>A0A8H3AC45_9AGAM</name>
<sequence>MIFTDKWGEGNVFDWYKTLQKSQSSMYITRLQVCIDNGKPPHRFILAYLPGGVVCRFDRRPEEANPGSLVLETLGGRRHWKAADECRTLHQGDPEFMMLQRSTICEIDMDMPPKTDLRLILSACFALSQDTEARDYDLLKYNCYFFSWTITMVVIRYVLPFRIPTPDDVARSLDSALVGLSKSITDKIVTALLAIVVDVIAAARQEAGERIKKGLYLGERLVWRLPMNAMCFSYRQVLKLQLYFGLEDVIRRKTHERMLSICTTLLHDVLNREDIVKRVEKRLWINELMEDIRTWLRDQMAITFWDVVLDIIAAVHGNVDGQKSLADIENNPSRMSRLKTRILGDSQWIQLWNEALSAALPAARDAVHARRQDSIAQYASTQLHNEMFDIAFTAANGAALAAAKNVVNRTQPALNNPKRDQMWEIVWGVWDAEEAVEEIVGLVTDRVQDRVRESQGVQVWVQYQKKRMPLTASNLQEHITQFVGSAYPTAAHRAENIHAAMARVWDTACLALQSDCSDIERPNLSQ</sequence>
<evidence type="ECO:0000313" key="2">
    <source>
        <dbReference type="Proteomes" id="UP000663888"/>
    </source>
</evidence>
<protein>
    <submittedName>
        <fullName evidence="1">Uncharacterized protein</fullName>
    </submittedName>
</protein>
<gene>
    <name evidence="1" type="ORF">RDB_LOCUS14230</name>
</gene>
<dbReference type="AlphaFoldDB" id="A0A8H3AC45"/>
<evidence type="ECO:0000313" key="1">
    <source>
        <dbReference type="EMBL" id="CAE6413727.1"/>
    </source>
</evidence>
<proteinExistence type="predicted"/>
<dbReference type="Proteomes" id="UP000663888">
    <property type="component" value="Unassembled WGS sequence"/>
</dbReference>
<organism evidence="1 2">
    <name type="scientific">Rhizoctonia solani</name>
    <dbReference type="NCBI Taxonomy" id="456999"/>
    <lineage>
        <taxon>Eukaryota</taxon>
        <taxon>Fungi</taxon>
        <taxon>Dikarya</taxon>
        <taxon>Basidiomycota</taxon>
        <taxon>Agaricomycotina</taxon>
        <taxon>Agaricomycetes</taxon>
        <taxon>Cantharellales</taxon>
        <taxon>Ceratobasidiaceae</taxon>
        <taxon>Rhizoctonia</taxon>
    </lineage>
</organism>
<reference evidence="1" key="1">
    <citation type="submission" date="2021-01" db="EMBL/GenBank/DDBJ databases">
        <authorList>
            <person name="Kaushik A."/>
        </authorList>
    </citation>
    <scope>NUCLEOTIDE SEQUENCE</scope>
    <source>
        <strain evidence="1">AG4-R118</strain>
    </source>
</reference>
<comment type="caution">
    <text evidence="1">The sequence shown here is derived from an EMBL/GenBank/DDBJ whole genome shotgun (WGS) entry which is preliminary data.</text>
</comment>
<accession>A0A8H3AC45</accession>